<dbReference type="EMBL" id="LWMW01000105">
    <property type="protein sequence ID" value="KZX15897.1"/>
    <property type="molecule type" value="Genomic_DNA"/>
</dbReference>
<proteinExistence type="predicted"/>
<keyword evidence="2" id="KW-1185">Reference proteome</keyword>
<gene>
    <name evidence="1" type="ORF">MBCUT_12230</name>
</gene>
<evidence type="ECO:0000313" key="2">
    <source>
        <dbReference type="Proteomes" id="UP000077275"/>
    </source>
</evidence>
<comment type="caution">
    <text evidence="1">The sequence shown here is derived from an EMBL/GenBank/DDBJ whole genome shotgun (WGS) entry which is preliminary data.</text>
</comment>
<name>A0A166CPS9_9EURY</name>
<dbReference type="RefSeq" id="WP_067259806.1">
    <property type="nucleotide sequence ID" value="NZ_LWMW01000105.1"/>
</dbReference>
<accession>A0A166CPS9</accession>
<evidence type="ECO:0000313" key="1">
    <source>
        <dbReference type="EMBL" id="KZX15897.1"/>
    </source>
</evidence>
<reference evidence="1 2" key="1">
    <citation type="submission" date="2016-04" db="EMBL/GenBank/DDBJ databases">
        <title>Genome sequence of Methanobrevibacter cuticularis DSM 11139.</title>
        <authorList>
            <person name="Poehlein A."/>
            <person name="Seedorf H."/>
            <person name="Daniel R."/>
        </authorList>
    </citation>
    <scope>NUCLEOTIDE SEQUENCE [LARGE SCALE GENOMIC DNA]</scope>
    <source>
        <strain evidence="1 2">DSM 11139</strain>
    </source>
</reference>
<dbReference type="PATRIC" id="fig|47311.3.peg.1342"/>
<sequence>MDKKEKEIGEMIKELGIEPEGLYHYDEQVLWVNTEIKLRMTILCATTNLIISDEIINAENFNKNTIKKFLKKIFKSLEAKSYCFRWISSLSFNY</sequence>
<organism evidence="1 2">
    <name type="scientific">Methanobrevibacter cuticularis</name>
    <dbReference type="NCBI Taxonomy" id="47311"/>
    <lineage>
        <taxon>Archaea</taxon>
        <taxon>Methanobacteriati</taxon>
        <taxon>Methanobacteriota</taxon>
        <taxon>Methanomada group</taxon>
        <taxon>Methanobacteria</taxon>
        <taxon>Methanobacteriales</taxon>
        <taxon>Methanobacteriaceae</taxon>
        <taxon>Methanobrevibacter</taxon>
    </lineage>
</organism>
<protein>
    <submittedName>
        <fullName evidence="1">Uncharacterized protein</fullName>
    </submittedName>
</protein>
<dbReference type="Proteomes" id="UP000077275">
    <property type="component" value="Unassembled WGS sequence"/>
</dbReference>
<dbReference type="AlphaFoldDB" id="A0A166CPS9"/>